<sequence>MKKIALWKVAVLVSLGLAACLVPALEEFDQEKARDCDTEHTCLSGFGCVEGHCQPEEGTACQPGSTVSCGLEAGECQPGSRTCGEKGTYGPCVGALVASSEACNGKDDDCDGIVDEDLPCGDAGAPLGLGEPCAESASCGSGFCVDGYCCDKACTGACERCSATPGTCSPAGDGSPGEPVCTPYLCDGAGGGCPSRCETNADCAAGVLCVGNVCGDKLPLGAACTVSGQCFSGHCVDGSCCGEASCATPPGQCYAAAGSCASGTCGYTAKPAGTTCNDGNPGTHSDACNGSGTCAGTTSACNTPPNTQCYNPTGSWDGSKCVYTPKTTGTSCNDGNACTTGDVCNGSGACGGGGTLVCNAPPGQCYQPTGTCTSAGGCTYAFKSSDFTCDDGNPCTIGDRCNGSGTCMGTTLSCNSPPSQCHQSTGTCSNGTCTYAFKTPGSACNDGDNCTSGEVCGGNGTCGGGSVCITPNQCQTGPGTCEAGACRYNPKSYGSYCSDGDECTYEKCDGVGKCSQYGKQTCDCRNWCDPQNGVCDECPNGCHSSGNYCL</sequence>
<dbReference type="PROSITE" id="PS51257">
    <property type="entry name" value="PROKAR_LIPOPROTEIN"/>
    <property type="match status" value="1"/>
</dbReference>
<proteinExistence type="predicted"/>
<dbReference type="Proteomes" id="UP000256345">
    <property type="component" value="Unassembled WGS sequence"/>
</dbReference>
<evidence type="ECO:0000256" key="1">
    <source>
        <dbReference type="SAM" id="SignalP"/>
    </source>
</evidence>
<organism evidence="2 4">
    <name type="scientific">Archangium gephyra</name>
    <dbReference type="NCBI Taxonomy" id="48"/>
    <lineage>
        <taxon>Bacteria</taxon>
        <taxon>Pseudomonadati</taxon>
        <taxon>Myxococcota</taxon>
        <taxon>Myxococcia</taxon>
        <taxon>Myxococcales</taxon>
        <taxon>Cystobacterineae</taxon>
        <taxon>Archangiaceae</taxon>
        <taxon>Archangium</taxon>
    </lineage>
</organism>
<evidence type="ECO:0000313" key="2">
    <source>
        <dbReference type="EMBL" id="AKJ00447.1"/>
    </source>
</evidence>
<feature type="chain" id="PRO_5042014059" evidence="1">
    <location>
        <begin position="25"/>
        <end position="550"/>
    </location>
</feature>
<accession>A0AAC8TC63</accession>
<dbReference type="EMBL" id="QUMU01000004">
    <property type="protein sequence ID" value="REG32855.1"/>
    <property type="molecule type" value="Genomic_DNA"/>
</dbReference>
<protein>
    <submittedName>
        <fullName evidence="2">RTX toxin</fullName>
    </submittedName>
</protein>
<evidence type="ECO:0000313" key="5">
    <source>
        <dbReference type="Proteomes" id="UP000256345"/>
    </source>
</evidence>
<evidence type="ECO:0000313" key="3">
    <source>
        <dbReference type="EMBL" id="REG32855.1"/>
    </source>
</evidence>
<evidence type="ECO:0000313" key="4">
    <source>
        <dbReference type="Proteomes" id="UP000035579"/>
    </source>
</evidence>
<dbReference type="EMBL" id="CP011509">
    <property type="protein sequence ID" value="AKJ00447.1"/>
    <property type="molecule type" value="Genomic_DNA"/>
</dbReference>
<reference evidence="2 4" key="1">
    <citation type="submission" date="2015-05" db="EMBL/GenBank/DDBJ databases">
        <title>Genome assembly of Archangium gephyra DSM 2261.</title>
        <authorList>
            <person name="Sharma G."/>
            <person name="Subramanian S."/>
        </authorList>
    </citation>
    <scope>NUCLEOTIDE SEQUENCE [LARGE SCALE GENOMIC DNA]</scope>
    <source>
        <strain evidence="2 4">DSM 2261</strain>
    </source>
</reference>
<name>A0AAC8TC63_9BACT</name>
<dbReference type="KEGG" id="age:AA314_02073"/>
<keyword evidence="5" id="KW-1185">Reference proteome</keyword>
<gene>
    <name evidence="2" type="ORF">AA314_02073</name>
    <name evidence="3" type="ORF">ATI61_104145</name>
</gene>
<reference evidence="3 5" key="2">
    <citation type="submission" date="2018-08" db="EMBL/GenBank/DDBJ databases">
        <title>Genomic Encyclopedia of Archaeal and Bacterial Type Strains, Phase II (KMG-II): from individual species to whole genera.</title>
        <authorList>
            <person name="Goeker M."/>
        </authorList>
    </citation>
    <scope>NUCLEOTIDE SEQUENCE [LARGE SCALE GENOMIC DNA]</scope>
    <source>
        <strain evidence="3 5">DSM 2261</strain>
    </source>
</reference>
<feature type="signal peptide" evidence="1">
    <location>
        <begin position="1"/>
        <end position="24"/>
    </location>
</feature>
<keyword evidence="1" id="KW-0732">Signal</keyword>
<dbReference type="Proteomes" id="UP000035579">
    <property type="component" value="Chromosome"/>
</dbReference>
<dbReference type="AlphaFoldDB" id="A0AAC8TC63"/>